<proteinExistence type="predicted"/>
<sequence length="140" mass="14356">MQAVHAVRGFAICGVFCLALLPLWLQRTGTCQGSAGLLLRAARAVCIGASRYLPGGCFSPAAAIALRSDWGQHPALSGCETMIVKATDSVPNAHSSSAHLLAIAATCAATYATGPCHAMGRGPGPTAQRRMFSAAETSRS</sequence>
<keyword evidence="3" id="KW-1185">Reference proteome</keyword>
<dbReference type="AlphaFoldDB" id="A0A699YJ60"/>
<keyword evidence="1" id="KW-0472">Membrane</keyword>
<keyword evidence="1" id="KW-1133">Transmembrane helix</keyword>
<evidence type="ECO:0000313" key="2">
    <source>
        <dbReference type="EMBL" id="GFH09521.1"/>
    </source>
</evidence>
<keyword evidence="1" id="KW-0812">Transmembrane</keyword>
<reference evidence="2 3" key="1">
    <citation type="submission" date="2020-02" db="EMBL/GenBank/DDBJ databases">
        <title>Draft genome sequence of Haematococcus lacustris strain NIES-144.</title>
        <authorList>
            <person name="Morimoto D."/>
            <person name="Nakagawa S."/>
            <person name="Yoshida T."/>
            <person name="Sawayama S."/>
        </authorList>
    </citation>
    <scope>NUCLEOTIDE SEQUENCE [LARGE SCALE GENOMIC DNA]</scope>
    <source>
        <strain evidence="2 3">NIES-144</strain>
    </source>
</reference>
<gene>
    <name evidence="2" type="ORF">HaLaN_04680</name>
</gene>
<name>A0A699YJ60_HAELA</name>
<protein>
    <submittedName>
        <fullName evidence="2">Uncharacterized protein</fullName>
    </submittedName>
</protein>
<dbReference type="Proteomes" id="UP000485058">
    <property type="component" value="Unassembled WGS sequence"/>
</dbReference>
<comment type="caution">
    <text evidence="2">The sequence shown here is derived from an EMBL/GenBank/DDBJ whole genome shotgun (WGS) entry which is preliminary data.</text>
</comment>
<evidence type="ECO:0000313" key="3">
    <source>
        <dbReference type="Proteomes" id="UP000485058"/>
    </source>
</evidence>
<organism evidence="2 3">
    <name type="scientific">Haematococcus lacustris</name>
    <name type="common">Green alga</name>
    <name type="synonym">Haematococcus pluvialis</name>
    <dbReference type="NCBI Taxonomy" id="44745"/>
    <lineage>
        <taxon>Eukaryota</taxon>
        <taxon>Viridiplantae</taxon>
        <taxon>Chlorophyta</taxon>
        <taxon>core chlorophytes</taxon>
        <taxon>Chlorophyceae</taxon>
        <taxon>CS clade</taxon>
        <taxon>Chlamydomonadales</taxon>
        <taxon>Haematococcaceae</taxon>
        <taxon>Haematococcus</taxon>
    </lineage>
</organism>
<evidence type="ECO:0000256" key="1">
    <source>
        <dbReference type="SAM" id="Phobius"/>
    </source>
</evidence>
<dbReference type="EMBL" id="BLLF01000240">
    <property type="protein sequence ID" value="GFH09521.1"/>
    <property type="molecule type" value="Genomic_DNA"/>
</dbReference>
<feature type="transmembrane region" description="Helical" evidence="1">
    <location>
        <begin position="6"/>
        <end position="25"/>
    </location>
</feature>
<accession>A0A699YJ60</accession>